<feature type="region of interest" description="Disordered" evidence="1">
    <location>
        <begin position="470"/>
        <end position="644"/>
    </location>
</feature>
<dbReference type="InterPro" id="IPR024500">
    <property type="entry name" value="DUF3074"/>
</dbReference>
<dbReference type="GeneID" id="19110793"/>
<feature type="compositionally biased region" description="Basic and acidic residues" evidence="1">
    <location>
        <begin position="548"/>
        <end position="644"/>
    </location>
</feature>
<dbReference type="PANTHER" id="PTHR40370">
    <property type="entry name" value="EXPRESSED PROTEIN"/>
    <property type="match status" value="1"/>
</dbReference>
<dbReference type="PANTHER" id="PTHR40370:SF1">
    <property type="entry name" value="DUF3074 DOMAIN-CONTAINING PROTEIN"/>
    <property type="match status" value="1"/>
</dbReference>
<dbReference type="HOGENOM" id="CLU_022947_0_0_1"/>
<evidence type="ECO:0000313" key="3">
    <source>
        <dbReference type="EMBL" id="EMD00498.1"/>
    </source>
</evidence>
<feature type="compositionally biased region" description="Basic and acidic residues" evidence="1">
    <location>
        <begin position="697"/>
        <end position="716"/>
    </location>
</feature>
<dbReference type="RefSeq" id="XP_007671682.1">
    <property type="nucleotide sequence ID" value="XM_007673492.1"/>
</dbReference>
<reference evidence="3 4" key="1">
    <citation type="journal article" date="2012" name="PLoS Pathog.">
        <title>Diverse lifestyles and strategies of plant pathogenesis encoded in the genomes of eighteen Dothideomycetes fungi.</title>
        <authorList>
            <person name="Ohm R.A."/>
            <person name="Feau N."/>
            <person name="Henrissat B."/>
            <person name="Schoch C.L."/>
            <person name="Horwitz B.A."/>
            <person name="Barry K.W."/>
            <person name="Condon B.J."/>
            <person name="Copeland A.C."/>
            <person name="Dhillon B."/>
            <person name="Glaser F."/>
            <person name="Hesse C.N."/>
            <person name="Kosti I."/>
            <person name="LaButti K."/>
            <person name="Lindquist E.A."/>
            <person name="Lucas S."/>
            <person name="Salamov A.A."/>
            <person name="Bradshaw R.E."/>
            <person name="Ciuffetti L."/>
            <person name="Hamelin R.C."/>
            <person name="Kema G.H.J."/>
            <person name="Lawrence C."/>
            <person name="Scott J.A."/>
            <person name="Spatafora J.W."/>
            <person name="Turgeon B.G."/>
            <person name="de Wit P.J.G.M."/>
            <person name="Zhong S."/>
            <person name="Goodwin S.B."/>
            <person name="Grigoriev I.V."/>
        </authorList>
    </citation>
    <scope>NUCLEOTIDE SEQUENCE [LARGE SCALE GENOMIC DNA]</scope>
    <source>
        <strain evidence="3 4">UAMH 10762</strain>
    </source>
</reference>
<dbReference type="SUPFAM" id="SSF55961">
    <property type="entry name" value="Bet v1-like"/>
    <property type="match status" value="1"/>
</dbReference>
<feature type="compositionally biased region" description="Acidic residues" evidence="1">
    <location>
        <begin position="483"/>
        <end position="499"/>
    </location>
</feature>
<dbReference type="eggNOG" id="ENOG502S6FW">
    <property type="taxonomic scope" value="Eukaryota"/>
</dbReference>
<dbReference type="EMBL" id="KB445550">
    <property type="protein sequence ID" value="EMD00498.1"/>
    <property type="molecule type" value="Genomic_DNA"/>
</dbReference>
<dbReference type="AlphaFoldDB" id="M2M0I7"/>
<organism evidence="3 4">
    <name type="scientific">Baudoinia panamericana (strain UAMH 10762)</name>
    <name type="common">Angels' share fungus</name>
    <name type="synonym">Baudoinia compniacensis (strain UAMH 10762)</name>
    <dbReference type="NCBI Taxonomy" id="717646"/>
    <lineage>
        <taxon>Eukaryota</taxon>
        <taxon>Fungi</taxon>
        <taxon>Dikarya</taxon>
        <taxon>Ascomycota</taxon>
        <taxon>Pezizomycotina</taxon>
        <taxon>Dothideomycetes</taxon>
        <taxon>Dothideomycetidae</taxon>
        <taxon>Mycosphaerellales</taxon>
        <taxon>Teratosphaeriaceae</taxon>
        <taxon>Baudoinia</taxon>
    </lineage>
</organism>
<feature type="region of interest" description="Disordered" evidence="1">
    <location>
        <begin position="295"/>
        <end position="319"/>
    </location>
</feature>
<feature type="region of interest" description="Disordered" evidence="1">
    <location>
        <begin position="375"/>
        <end position="438"/>
    </location>
</feature>
<name>M2M0I7_BAUPA</name>
<keyword evidence="4" id="KW-1185">Reference proteome</keyword>
<dbReference type="Proteomes" id="UP000011761">
    <property type="component" value="Unassembled WGS sequence"/>
</dbReference>
<sequence>MADLHNALKSLGPVQWSDVPLDNLPQYMRDHFTTGELICNSVPPLPQGEPFHSAQPHHNRPNAAKSAAELHVSTVQAYPPCKEHKDLQSQWGKPMKFSADKNPLAVNLYKMAGHDRHGAWFARRSVHEGIGFDKFRKAMIREFPHTMTVQGGPGAGAVRGLAGDRRIEMRNVDGVGTLQVYQLSGQMPPPVTPRDFVPLLMTTESGLSEKSGLEVEQGKKHVPRSFMIVSKPLEHPDAPERSSFVRGQYESVELIREIPLHRRKNVQSTPNLLNTHDAEATHGRDRGATISFAESRGDDAKGEQRDLHGGADAASSDEAELNPVEWIMITRSDPGGGIPRFLVERGTPEAMLGDVKKFLNWACSLDEAQLARMPTTEDLDDEGNTVTPSTGAQPPRQETSLSVDNLPNGHTAPQSKPPMEPPHRPASAPLPEKEGGQGGMFANLQQVVEQGLAAYAPQSISQQLHDYLHPTHAPGAAARGGAEEDDDDDEDEDDSDDDSSSAGSFISATETHRHSMAMEEQSRHPTGSGEDLSMASNSSREIAAAADGGKKLDRHDKEVLKLMKERQKLDRKLAKKRAEEEKKLQSVREKEVSEQDKARGKHEKEMQKAEEKHRKEMEKLMKKQESEARKAEEKRRKKEEQNKLNLVTRERDECRTQLDSFKRENKLLLERVEELQRENTVMANRLGKMAPDVLKGVREEVEGGRKRADSAGKRSMESAASSTRS</sequence>
<evidence type="ECO:0000313" key="4">
    <source>
        <dbReference type="Proteomes" id="UP000011761"/>
    </source>
</evidence>
<feature type="compositionally biased region" description="Basic and acidic residues" evidence="1">
    <location>
        <begin position="295"/>
        <end position="309"/>
    </location>
</feature>
<feature type="compositionally biased region" description="Basic and acidic residues" evidence="1">
    <location>
        <begin position="510"/>
        <end position="523"/>
    </location>
</feature>
<accession>M2M0I7</accession>
<evidence type="ECO:0000259" key="2">
    <source>
        <dbReference type="Pfam" id="PF11274"/>
    </source>
</evidence>
<dbReference type="Pfam" id="PF11274">
    <property type="entry name" value="DUF3074"/>
    <property type="match status" value="1"/>
</dbReference>
<dbReference type="KEGG" id="bcom:BAUCODRAFT_28851"/>
<dbReference type="OrthoDB" id="5403181at2759"/>
<dbReference type="InterPro" id="IPR023393">
    <property type="entry name" value="START-like_dom_sf"/>
</dbReference>
<dbReference type="OMA" id="MNPVEWI"/>
<evidence type="ECO:0000256" key="1">
    <source>
        <dbReference type="SAM" id="MobiDB-lite"/>
    </source>
</evidence>
<proteinExistence type="predicted"/>
<feature type="region of interest" description="Disordered" evidence="1">
    <location>
        <begin position="697"/>
        <end position="725"/>
    </location>
</feature>
<protein>
    <recommendedName>
        <fullName evidence="2">DUF3074 domain-containing protein</fullName>
    </recommendedName>
</protein>
<feature type="domain" description="DUF3074" evidence="2">
    <location>
        <begin position="120"/>
        <end position="362"/>
    </location>
</feature>
<gene>
    <name evidence="3" type="ORF">BAUCODRAFT_28851</name>
</gene>
<dbReference type="Gene3D" id="3.30.530.20">
    <property type="match status" value="1"/>
</dbReference>
<feature type="compositionally biased region" description="Polar residues" evidence="1">
    <location>
        <begin position="384"/>
        <end position="405"/>
    </location>
</feature>